<evidence type="ECO:0000256" key="3">
    <source>
        <dbReference type="ARBA" id="ARBA00015352"/>
    </source>
</evidence>
<organism evidence="10 11">
    <name type="scientific">Acanthosepion pharaonis</name>
    <name type="common">Pharaoh cuttlefish</name>
    <name type="synonym">Sepia pharaonis</name>
    <dbReference type="NCBI Taxonomy" id="158019"/>
    <lineage>
        <taxon>Eukaryota</taxon>
        <taxon>Metazoa</taxon>
        <taxon>Spiralia</taxon>
        <taxon>Lophotrochozoa</taxon>
        <taxon>Mollusca</taxon>
        <taxon>Cephalopoda</taxon>
        <taxon>Coleoidea</taxon>
        <taxon>Decapodiformes</taxon>
        <taxon>Sepiida</taxon>
        <taxon>Sepiina</taxon>
        <taxon>Sepiidae</taxon>
        <taxon>Acanthosepion</taxon>
    </lineage>
</organism>
<dbReference type="InterPro" id="IPR050693">
    <property type="entry name" value="Hsp70_NEF-Inhibitors"/>
</dbReference>
<sequence>MVNKNRKSFTRNELKDALKKFKQHKIFDEVKEFSTQDETEIDKKEYKSYSELKDDFKKMNMAIQTEGEIVTELFNKMKQTSDKEELRHILAELEYILHKIDNALLFMDLRGMSELVKLLNSTDADLRHDTAFVLGSAMQSNPKVQITAMEAGVLQRLITIVSTDSSLSVRKKALYAVSALMRHFPYAQKRFLSLGGLSVLAQLFTQPHTEKMRVQIITLLTDLNTEKIHSRANLQQGNSLQKEKLRQYNELDILTNMVETGWCDKVKSLLQLQDYDTQEKVLATMNQIANVCRSSFKSVDSQLKQLENKYHHLCEEDKANGDDSEDNEFFCTLSKSVSNILFTLENVKDEL</sequence>
<reference evidence="10" key="1">
    <citation type="submission" date="2021-01" db="EMBL/GenBank/DDBJ databases">
        <authorList>
            <person name="Li R."/>
            <person name="Bekaert M."/>
        </authorList>
    </citation>
    <scope>NUCLEOTIDE SEQUENCE</scope>
    <source>
        <strain evidence="10">Farmed</strain>
    </source>
</reference>
<dbReference type="AlphaFoldDB" id="A0A812DFN4"/>
<keyword evidence="11" id="KW-1185">Reference proteome</keyword>
<comment type="caution">
    <text evidence="10">The sequence shown here is derived from an EMBL/GenBank/DDBJ whole genome shotgun (WGS) entry which is preliminary data.</text>
</comment>
<protein>
    <recommendedName>
        <fullName evidence="3">Nucleotide exchange factor SIL1</fullName>
    </recommendedName>
</protein>
<keyword evidence="7" id="KW-0653">Protein transport</keyword>
<evidence type="ECO:0000256" key="6">
    <source>
        <dbReference type="ARBA" id="ARBA00022824"/>
    </source>
</evidence>
<dbReference type="SUPFAM" id="SSF48371">
    <property type="entry name" value="ARM repeat"/>
    <property type="match status" value="1"/>
</dbReference>
<gene>
    <name evidence="10" type="ORF">SPHA_55268</name>
</gene>
<evidence type="ECO:0000256" key="2">
    <source>
        <dbReference type="ARBA" id="ARBA00010588"/>
    </source>
</evidence>
<dbReference type="OrthoDB" id="448649at2759"/>
<name>A0A812DFN4_ACAPH</name>
<evidence type="ECO:0000256" key="1">
    <source>
        <dbReference type="ARBA" id="ARBA00004319"/>
    </source>
</evidence>
<dbReference type="Gene3D" id="1.25.10.10">
    <property type="entry name" value="Leucine-rich Repeat Variant"/>
    <property type="match status" value="1"/>
</dbReference>
<evidence type="ECO:0000313" key="10">
    <source>
        <dbReference type="EMBL" id="CAE1302886.1"/>
    </source>
</evidence>
<evidence type="ECO:0000256" key="9">
    <source>
        <dbReference type="ARBA" id="ARBA00023180"/>
    </source>
</evidence>
<dbReference type="InterPro" id="IPR011989">
    <property type="entry name" value="ARM-like"/>
</dbReference>
<evidence type="ECO:0000256" key="5">
    <source>
        <dbReference type="ARBA" id="ARBA00022729"/>
    </source>
</evidence>
<comment type="subcellular location">
    <subcellularLocation>
        <location evidence="1">Endoplasmic reticulum lumen</location>
    </subcellularLocation>
</comment>
<accession>A0A812DFN4</accession>
<dbReference type="PANTHER" id="PTHR19316">
    <property type="entry name" value="PROTEIN FOLDING REGULATOR"/>
    <property type="match status" value="1"/>
</dbReference>
<proteinExistence type="inferred from homology"/>
<evidence type="ECO:0000313" key="11">
    <source>
        <dbReference type="Proteomes" id="UP000597762"/>
    </source>
</evidence>
<dbReference type="GO" id="GO:0015031">
    <property type="term" value="P:protein transport"/>
    <property type="evidence" value="ECO:0007669"/>
    <property type="project" value="UniProtKB-KW"/>
</dbReference>
<keyword evidence="5" id="KW-0732">Signal</keyword>
<comment type="similarity">
    <text evidence="2">Belongs to the SIL1 family.</text>
</comment>
<dbReference type="EMBL" id="CAHIKZ030003665">
    <property type="protein sequence ID" value="CAE1302886.1"/>
    <property type="molecule type" value="Genomic_DNA"/>
</dbReference>
<dbReference type="PANTHER" id="PTHR19316:SF35">
    <property type="entry name" value="NUCLEOTIDE EXCHANGE FACTOR SIL1"/>
    <property type="match status" value="1"/>
</dbReference>
<evidence type="ECO:0000256" key="7">
    <source>
        <dbReference type="ARBA" id="ARBA00022927"/>
    </source>
</evidence>
<dbReference type="Proteomes" id="UP000597762">
    <property type="component" value="Unassembled WGS sequence"/>
</dbReference>
<dbReference type="InterPro" id="IPR016024">
    <property type="entry name" value="ARM-type_fold"/>
</dbReference>
<keyword evidence="8" id="KW-0811">Translocation</keyword>
<evidence type="ECO:0000256" key="8">
    <source>
        <dbReference type="ARBA" id="ARBA00023010"/>
    </source>
</evidence>
<dbReference type="GO" id="GO:0005788">
    <property type="term" value="C:endoplasmic reticulum lumen"/>
    <property type="evidence" value="ECO:0007669"/>
    <property type="project" value="UniProtKB-SubCell"/>
</dbReference>
<keyword evidence="6" id="KW-0256">Endoplasmic reticulum</keyword>
<keyword evidence="9" id="KW-0325">Glycoprotein</keyword>
<evidence type="ECO:0000256" key="4">
    <source>
        <dbReference type="ARBA" id="ARBA00022448"/>
    </source>
</evidence>
<dbReference type="GO" id="GO:0000774">
    <property type="term" value="F:adenyl-nucleotide exchange factor activity"/>
    <property type="evidence" value="ECO:0007669"/>
    <property type="project" value="TreeGrafter"/>
</dbReference>
<keyword evidence="4" id="KW-0813">Transport</keyword>